<gene>
    <name evidence="6" type="ORF">DFP90_11919</name>
</gene>
<evidence type="ECO:0000313" key="7">
    <source>
        <dbReference type="Proteomes" id="UP000256845"/>
    </source>
</evidence>
<keyword evidence="2" id="KW-0805">Transcription regulation</keyword>
<proteinExistence type="inferred from homology"/>
<dbReference type="PANTHER" id="PTHR30537:SF5">
    <property type="entry name" value="HTH-TYPE TRANSCRIPTIONAL ACTIVATOR TTDR-RELATED"/>
    <property type="match status" value="1"/>
</dbReference>
<evidence type="ECO:0000256" key="3">
    <source>
        <dbReference type="ARBA" id="ARBA00023125"/>
    </source>
</evidence>
<accession>A0A3D9H2Q3</accession>
<dbReference type="Proteomes" id="UP000256845">
    <property type="component" value="Unassembled WGS sequence"/>
</dbReference>
<dbReference type="PROSITE" id="PS50931">
    <property type="entry name" value="HTH_LYSR"/>
    <property type="match status" value="1"/>
</dbReference>
<dbReference type="InterPro" id="IPR036390">
    <property type="entry name" value="WH_DNA-bd_sf"/>
</dbReference>
<reference evidence="6 7" key="1">
    <citation type="submission" date="2018-07" db="EMBL/GenBank/DDBJ databases">
        <title>Genomic Encyclopedia of Type Strains, Phase III (KMG-III): the genomes of soil and plant-associated and newly described type strains.</title>
        <authorList>
            <person name="Whitman W."/>
        </authorList>
    </citation>
    <scope>NUCLEOTIDE SEQUENCE [LARGE SCALE GENOMIC DNA]</scope>
    <source>
        <strain evidence="6 7">CECT 8488</strain>
    </source>
</reference>
<comment type="caution">
    <text evidence="6">The sequence shown here is derived from an EMBL/GenBank/DDBJ whole genome shotgun (WGS) entry which is preliminary data.</text>
</comment>
<protein>
    <submittedName>
        <fullName evidence="6">DNA-binding transcriptional LysR family regulator</fullName>
    </submittedName>
</protein>
<sequence>MDKLSGIRAFVRVVDEGGFAAAARQLGLSRSQINRAVINLEEEMGVQLLHRTTRKVSPTATGEKFYDRCTFILSDLEEAEKEAMDVQANPKGIMRINAPMTFGTMHLGPAIADFMVAYPEIRISLTLSDRFVDPMEDGFDMTVRITQRQELAALVDHEVIETRRVICASPAFLEKYGMPETSADLRDLPCLHYGTLAKGASWKLRGPDGEKNIAVNGVLCSNNAEILRDAALKDLGITLLPTFTIGPALRDGRLVQILDDYKAPPIFLTLLYPPNRYHSAKLKLLIDFLYDRFGENPVWEQTRRQ</sequence>
<dbReference type="AlphaFoldDB" id="A0A3D9H2Q3"/>
<keyword evidence="4" id="KW-0804">Transcription</keyword>
<organism evidence="6 7">
    <name type="scientific">Aestuariispira insulae</name>
    <dbReference type="NCBI Taxonomy" id="1461337"/>
    <lineage>
        <taxon>Bacteria</taxon>
        <taxon>Pseudomonadati</taxon>
        <taxon>Pseudomonadota</taxon>
        <taxon>Alphaproteobacteria</taxon>
        <taxon>Rhodospirillales</taxon>
        <taxon>Kiloniellaceae</taxon>
        <taxon>Aestuariispira</taxon>
    </lineage>
</organism>
<dbReference type="RefSeq" id="WP_115939497.1">
    <property type="nucleotide sequence ID" value="NZ_QRDW01000019.1"/>
</dbReference>
<keyword evidence="3 6" id="KW-0238">DNA-binding</keyword>
<keyword evidence="7" id="KW-1185">Reference proteome</keyword>
<dbReference type="EMBL" id="QRDW01000019">
    <property type="protein sequence ID" value="RED43765.1"/>
    <property type="molecule type" value="Genomic_DNA"/>
</dbReference>
<dbReference type="SUPFAM" id="SSF53850">
    <property type="entry name" value="Periplasmic binding protein-like II"/>
    <property type="match status" value="1"/>
</dbReference>
<dbReference type="PANTHER" id="PTHR30537">
    <property type="entry name" value="HTH-TYPE TRANSCRIPTIONAL REGULATOR"/>
    <property type="match status" value="1"/>
</dbReference>
<dbReference type="InterPro" id="IPR005119">
    <property type="entry name" value="LysR_subst-bd"/>
</dbReference>
<dbReference type="GO" id="GO:0006351">
    <property type="term" value="P:DNA-templated transcription"/>
    <property type="evidence" value="ECO:0007669"/>
    <property type="project" value="TreeGrafter"/>
</dbReference>
<dbReference type="InterPro" id="IPR000847">
    <property type="entry name" value="LysR_HTH_N"/>
</dbReference>
<dbReference type="Pfam" id="PF03466">
    <property type="entry name" value="LysR_substrate"/>
    <property type="match status" value="1"/>
</dbReference>
<dbReference type="GO" id="GO:0043565">
    <property type="term" value="F:sequence-specific DNA binding"/>
    <property type="evidence" value="ECO:0007669"/>
    <property type="project" value="TreeGrafter"/>
</dbReference>
<dbReference type="InterPro" id="IPR058163">
    <property type="entry name" value="LysR-type_TF_proteobact-type"/>
</dbReference>
<dbReference type="GO" id="GO:0003700">
    <property type="term" value="F:DNA-binding transcription factor activity"/>
    <property type="evidence" value="ECO:0007669"/>
    <property type="project" value="InterPro"/>
</dbReference>
<feature type="domain" description="HTH lysR-type" evidence="5">
    <location>
        <begin position="1"/>
        <end position="59"/>
    </location>
</feature>
<evidence type="ECO:0000256" key="2">
    <source>
        <dbReference type="ARBA" id="ARBA00023015"/>
    </source>
</evidence>
<dbReference type="CDD" id="cd08422">
    <property type="entry name" value="PBP2_CrgA_like"/>
    <property type="match status" value="1"/>
</dbReference>
<dbReference type="Pfam" id="PF00126">
    <property type="entry name" value="HTH_1"/>
    <property type="match status" value="1"/>
</dbReference>
<dbReference type="Gene3D" id="1.10.10.10">
    <property type="entry name" value="Winged helix-like DNA-binding domain superfamily/Winged helix DNA-binding domain"/>
    <property type="match status" value="1"/>
</dbReference>
<dbReference type="InterPro" id="IPR036388">
    <property type="entry name" value="WH-like_DNA-bd_sf"/>
</dbReference>
<evidence type="ECO:0000256" key="1">
    <source>
        <dbReference type="ARBA" id="ARBA00009437"/>
    </source>
</evidence>
<comment type="similarity">
    <text evidence="1">Belongs to the LysR transcriptional regulatory family.</text>
</comment>
<name>A0A3D9H2Q3_9PROT</name>
<dbReference type="Gene3D" id="3.40.190.290">
    <property type="match status" value="1"/>
</dbReference>
<dbReference type="SUPFAM" id="SSF46785">
    <property type="entry name" value="Winged helix' DNA-binding domain"/>
    <property type="match status" value="1"/>
</dbReference>
<evidence type="ECO:0000259" key="5">
    <source>
        <dbReference type="PROSITE" id="PS50931"/>
    </source>
</evidence>
<evidence type="ECO:0000313" key="6">
    <source>
        <dbReference type="EMBL" id="RED43765.1"/>
    </source>
</evidence>
<dbReference type="OrthoDB" id="9812435at2"/>
<dbReference type="FunFam" id="1.10.10.10:FF:000001">
    <property type="entry name" value="LysR family transcriptional regulator"/>
    <property type="match status" value="1"/>
</dbReference>
<evidence type="ECO:0000256" key="4">
    <source>
        <dbReference type="ARBA" id="ARBA00023163"/>
    </source>
</evidence>